<dbReference type="Gene3D" id="1.10.630.10">
    <property type="entry name" value="Cytochrome P450"/>
    <property type="match status" value="1"/>
</dbReference>
<dbReference type="Pfam" id="PF00067">
    <property type="entry name" value="p450"/>
    <property type="match status" value="1"/>
</dbReference>
<keyword evidence="2" id="KW-0349">Heme</keyword>
<dbReference type="GO" id="GO:0004497">
    <property type="term" value="F:monooxygenase activity"/>
    <property type="evidence" value="ECO:0007669"/>
    <property type="project" value="UniProtKB-KW"/>
</dbReference>
<evidence type="ECO:0000256" key="1">
    <source>
        <dbReference type="ARBA" id="ARBA00010617"/>
    </source>
</evidence>
<dbReference type="PANTHER" id="PTHR46696:SF6">
    <property type="entry name" value="P450, PUTATIVE (EUROFUNG)-RELATED"/>
    <property type="match status" value="1"/>
</dbReference>
<comment type="caution">
    <text evidence="3">The sequence shown here is derived from an EMBL/GenBank/DDBJ whole genome shotgun (WGS) entry which is preliminary data.</text>
</comment>
<dbReference type="GO" id="GO:0005506">
    <property type="term" value="F:iron ion binding"/>
    <property type="evidence" value="ECO:0007669"/>
    <property type="project" value="InterPro"/>
</dbReference>
<dbReference type="InterPro" id="IPR002397">
    <property type="entry name" value="Cyt_P450_B"/>
</dbReference>
<accession>A0A418NVE4</accession>
<protein>
    <submittedName>
        <fullName evidence="3">Cytochrome P450</fullName>
    </submittedName>
</protein>
<dbReference type="InterPro" id="IPR017972">
    <property type="entry name" value="Cyt_P450_CS"/>
</dbReference>
<evidence type="ECO:0000256" key="2">
    <source>
        <dbReference type="RuleBase" id="RU000461"/>
    </source>
</evidence>
<dbReference type="EMBL" id="QXFL01000002">
    <property type="protein sequence ID" value="RIV87989.1"/>
    <property type="molecule type" value="Genomic_DNA"/>
</dbReference>
<dbReference type="Proteomes" id="UP000286576">
    <property type="component" value="Unassembled WGS sequence"/>
</dbReference>
<keyword evidence="2" id="KW-0479">Metal-binding</keyword>
<dbReference type="InterPro" id="IPR001128">
    <property type="entry name" value="Cyt_P450"/>
</dbReference>
<sequence length="415" mass="47099">MNCDGKREWTNRMPMTQLTERPAHVPEDRIVDFDVYNPEGVEEGFHEIFQKLHDDAGHDLVWTPRNEGHWIALGGELMLDIWPDHRKFSSRIIVVPKSVGEQHQMLPSTLDPPHHRDFRNLLNTTLSPSAIKNKEDDIRRMAGDLIDKFVEAGRCNFTTEYAELLPIAVFLGIVNLPQSDAKLLKKLADDIVHPNGTVDYPDAKQGFFDYLEPHLEERRNGNADDMLSVFVHGKVDGRPLTKEECLILSMQALMAGLDTVVNMLGFTFEFLARSPDHVLKLRESPEFIPGAVNELIRRFGVVNVAREVRMDLECDGTELKQGDVVMMISSLVGTDEKLNKCPFDVDFDRAGSKHTTFGKGVHFCPGTHLAVTELRITIEEWLKRIPEFSLAPNARLTYRSGIVGTLDRLPLIWKK</sequence>
<keyword evidence="4" id="KW-1185">Reference proteome</keyword>
<comment type="similarity">
    <text evidence="1 2">Belongs to the cytochrome P450 family.</text>
</comment>
<dbReference type="AlphaFoldDB" id="A0A418NVE4"/>
<dbReference type="PRINTS" id="PR00359">
    <property type="entry name" value="BP450"/>
</dbReference>
<evidence type="ECO:0000313" key="4">
    <source>
        <dbReference type="Proteomes" id="UP000286576"/>
    </source>
</evidence>
<gene>
    <name evidence="3" type="ORF">D2V07_06725</name>
</gene>
<keyword evidence="2" id="KW-0408">Iron</keyword>
<reference evidence="3 4" key="1">
    <citation type="submission" date="2018-08" db="EMBL/GenBank/DDBJ databases">
        <title>Erythrobacter zhengii sp.nov., a bacterium isolated from deep-sea sediment.</title>
        <authorList>
            <person name="Fang C."/>
            <person name="Wu Y.-H."/>
            <person name="Sun C."/>
            <person name="Wang H."/>
            <person name="Cheng H."/>
            <person name="Meng F.-X."/>
            <person name="Wang C.-S."/>
            <person name="Xu X.-W."/>
        </authorList>
    </citation>
    <scope>NUCLEOTIDE SEQUENCE [LARGE SCALE GENOMIC DNA]</scope>
    <source>
        <strain evidence="3 4">V18</strain>
    </source>
</reference>
<dbReference type="GO" id="GO:0020037">
    <property type="term" value="F:heme binding"/>
    <property type="evidence" value="ECO:0007669"/>
    <property type="project" value="InterPro"/>
</dbReference>
<proteinExistence type="inferred from homology"/>
<dbReference type="PROSITE" id="PS00086">
    <property type="entry name" value="CYTOCHROME_P450"/>
    <property type="match status" value="1"/>
</dbReference>
<evidence type="ECO:0000313" key="3">
    <source>
        <dbReference type="EMBL" id="RIV87989.1"/>
    </source>
</evidence>
<dbReference type="GO" id="GO:0016705">
    <property type="term" value="F:oxidoreductase activity, acting on paired donors, with incorporation or reduction of molecular oxygen"/>
    <property type="evidence" value="ECO:0007669"/>
    <property type="project" value="InterPro"/>
</dbReference>
<keyword evidence="2" id="KW-0560">Oxidoreductase</keyword>
<dbReference type="CDD" id="cd11035">
    <property type="entry name" value="P450cam-like"/>
    <property type="match status" value="1"/>
</dbReference>
<keyword evidence="2" id="KW-0503">Monooxygenase</keyword>
<dbReference type="InterPro" id="IPR036396">
    <property type="entry name" value="Cyt_P450_sf"/>
</dbReference>
<dbReference type="SUPFAM" id="SSF48264">
    <property type="entry name" value="Cytochrome P450"/>
    <property type="match status" value="1"/>
</dbReference>
<organism evidence="3 4">
    <name type="scientific">Aurantiacibacter zhengii</name>
    <dbReference type="NCBI Taxonomy" id="2307003"/>
    <lineage>
        <taxon>Bacteria</taxon>
        <taxon>Pseudomonadati</taxon>
        <taxon>Pseudomonadota</taxon>
        <taxon>Alphaproteobacteria</taxon>
        <taxon>Sphingomonadales</taxon>
        <taxon>Erythrobacteraceae</taxon>
        <taxon>Aurantiacibacter</taxon>
    </lineage>
</organism>
<dbReference type="PANTHER" id="PTHR46696">
    <property type="entry name" value="P450, PUTATIVE (EUROFUNG)-RELATED"/>
    <property type="match status" value="1"/>
</dbReference>
<name>A0A418NVE4_9SPHN</name>